<keyword evidence="6" id="KW-1185">Reference proteome</keyword>
<protein>
    <submittedName>
        <fullName evidence="5">Uncharacterized protein</fullName>
    </submittedName>
</protein>
<evidence type="ECO:0000313" key="6">
    <source>
        <dbReference type="Proteomes" id="UP000067523"/>
    </source>
</evidence>
<keyword evidence="1" id="KW-0472">Membrane</keyword>
<organism evidence="5 6">
    <name type="scientific">Enterococcus rotai</name>
    <dbReference type="NCBI Taxonomy" id="118060"/>
    <lineage>
        <taxon>Bacteria</taxon>
        <taxon>Bacillati</taxon>
        <taxon>Bacillota</taxon>
        <taxon>Bacilli</taxon>
        <taxon>Lactobacillales</taxon>
        <taxon>Enterococcaceae</taxon>
        <taxon>Enterococcus</taxon>
    </lineage>
</organism>
<dbReference type="EMBL" id="CP013655">
    <property type="protein sequence ID" value="ALS37045.1"/>
    <property type="molecule type" value="Genomic_DNA"/>
</dbReference>
<dbReference type="InterPro" id="IPR021759">
    <property type="entry name" value="WxLIP_HBD"/>
</dbReference>
<gene>
    <name evidence="5" type="ORF">ATZ35_07710</name>
</gene>
<reference evidence="6" key="1">
    <citation type="submission" date="2015-12" db="EMBL/GenBank/DDBJ databases">
        <authorList>
            <person name="Lauer A."/>
            <person name="Humrighouse B."/>
            <person name="Loparev V."/>
            <person name="Shewmaker P.L."/>
            <person name="Whitney A.M."/>
            <person name="McLaughlin R.W."/>
        </authorList>
    </citation>
    <scope>NUCLEOTIDE SEQUENCE [LARGE SCALE GENOMIC DNA]</scope>
    <source>
        <strain evidence="6">LMG 26678</strain>
    </source>
</reference>
<name>A0A0U2LVZ8_9ENTE</name>
<keyword evidence="1" id="KW-0812">Transmembrane</keyword>
<feature type="domain" description="WxL Interacting Protein host binding" evidence="4">
    <location>
        <begin position="165"/>
        <end position="301"/>
    </location>
</feature>
<dbReference type="KEGG" id="erx:ATZ35_07710"/>
<evidence type="ECO:0000256" key="2">
    <source>
        <dbReference type="SAM" id="SignalP"/>
    </source>
</evidence>
<dbReference type="InterPro" id="IPR010317">
    <property type="entry name" value="WxLIP_PGBD"/>
</dbReference>
<feature type="domain" description="WxL Interacting Protein peptidoglycan binding" evidence="3">
    <location>
        <begin position="40"/>
        <end position="155"/>
    </location>
</feature>
<proteinExistence type="predicted"/>
<accession>A0A0U2LVZ8</accession>
<dbReference type="Pfam" id="PF11797">
    <property type="entry name" value="WxLIP_HBD"/>
    <property type="match status" value="1"/>
</dbReference>
<sequence length="356" mass="40017">MKNKLTYIVTTILISIITLAAWSTHSFAQEAGGATGFVYEIKFPENQQKEAGYFDLKMKPDQKQTVQIVLKNPSDKEIAVETSINGAKTNMNGVLEYGPIKLKKDESLKYDFVDIVEAPEKIVLAPNSEKTLDIDITMPKVSFDGLIVGGIQLKKADDDKQKTQNGANVINKYAYVIAMVLQETDTEVVPELNLNKVNAGQANARNVVYVDVSNVEANFLDNLSMEAQIMSDKSDEVLYETKKSSMRMAPNSNMTFPVSMQGEEMVAGKYRAHVLATSGSRKWEWTEEFEITKEEADKFNREDVGLVQEKGVNWLLIIGAAIGLFVIILVIFFIIRTIRKKREATKKAERRKKKKE</sequence>
<dbReference type="Pfam" id="PF06030">
    <property type="entry name" value="WxLIP_PGBD"/>
    <property type="match status" value="1"/>
</dbReference>
<evidence type="ECO:0000313" key="5">
    <source>
        <dbReference type="EMBL" id="ALS37045.1"/>
    </source>
</evidence>
<feature type="signal peptide" evidence="2">
    <location>
        <begin position="1"/>
        <end position="28"/>
    </location>
</feature>
<keyword evidence="2" id="KW-0732">Signal</keyword>
<dbReference type="STRING" id="118060.ATZ35_07710"/>
<dbReference type="RefSeq" id="WP_208930253.1">
    <property type="nucleotide sequence ID" value="NZ_CP013655.1"/>
</dbReference>
<dbReference type="AlphaFoldDB" id="A0A0U2LVZ8"/>
<evidence type="ECO:0000259" key="4">
    <source>
        <dbReference type="Pfam" id="PF11797"/>
    </source>
</evidence>
<evidence type="ECO:0000256" key="1">
    <source>
        <dbReference type="SAM" id="Phobius"/>
    </source>
</evidence>
<keyword evidence="1" id="KW-1133">Transmembrane helix</keyword>
<evidence type="ECO:0000259" key="3">
    <source>
        <dbReference type="Pfam" id="PF06030"/>
    </source>
</evidence>
<feature type="transmembrane region" description="Helical" evidence="1">
    <location>
        <begin position="314"/>
        <end position="335"/>
    </location>
</feature>
<feature type="chain" id="PRO_5039507247" evidence="2">
    <location>
        <begin position="29"/>
        <end position="356"/>
    </location>
</feature>
<dbReference type="Proteomes" id="UP000067523">
    <property type="component" value="Chromosome"/>
</dbReference>